<reference evidence="2" key="4">
    <citation type="submission" date="2006-01" db="EMBL/GenBank/DDBJ databases">
        <authorList>
            <person name="Buell R."/>
        </authorList>
    </citation>
    <scope>NUCLEOTIDE SEQUENCE</scope>
</reference>
<dbReference type="Proteomes" id="UP000059680">
    <property type="component" value="Chromosome 11"/>
</dbReference>
<organism evidence="2">
    <name type="scientific">Oryza sativa subsp. japonica</name>
    <name type="common">Rice</name>
    <dbReference type="NCBI Taxonomy" id="39947"/>
    <lineage>
        <taxon>Eukaryota</taxon>
        <taxon>Viridiplantae</taxon>
        <taxon>Streptophyta</taxon>
        <taxon>Embryophyta</taxon>
        <taxon>Tracheophyta</taxon>
        <taxon>Spermatophyta</taxon>
        <taxon>Magnoliopsida</taxon>
        <taxon>Liliopsida</taxon>
        <taxon>Poales</taxon>
        <taxon>Poaceae</taxon>
        <taxon>BOP clade</taxon>
        <taxon>Oryzoideae</taxon>
        <taxon>Oryzeae</taxon>
        <taxon>Oryzinae</taxon>
        <taxon>Oryza</taxon>
        <taxon>Oryza sativa</taxon>
    </lineage>
</organism>
<evidence type="ECO:0000313" key="3">
    <source>
        <dbReference type="EMBL" id="BAT14780.1"/>
    </source>
</evidence>
<dbReference type="EMBL" id="DP000010">
    <property type="protein sequence ID" value="ABG22549.1"/>
    <property type="molecule type" value="Genomic_DNA"/>
</dbReference>
<sequence length="133" mass="14251">MAHFVLDLASGSELFSLSAVAGAGAREDELEEDREGSGAAPPVPLLPPPPVPARAPLRRPPPAQLLPPAARRPPPVPACALLACARQPLPVEIEERSKGRHMYQSKANKKATLDQKISHHIERILSDKTEVSP</sequence>
<reference evidence="4" key="2">
    <citation type="journal article" date="2005" name="Nature">
        <title>The map-based sequence of the rice genome.</title>
        <authorList>
            <consortium name="International rice genome sequencing project (IRGSP)"/>
            <person name="Matsumoto T."/>
            <person name="Wu J."/>
            <person name="Kanamori H."/>
            <person name="Katayose Y."/>
            <person name="Fujisawa M."/>
            <person name="Namiki N."/>
            <person name="Mizuno H."/>
            <person name="Yamamoto K."/>
            <person name="Antonio B.A."/>
            <person name="Baba T."/>
            <person name="Sakata K."/>
            <person name="Nagamura Y."/>
            <person name="Aoki H."/>
            <person name="Arikawa K."/>
            <person name="Arita K."/>
            <person name="Bito T."/>
            <person name="Chiden Y."/>
            <person name="Fujitsuka N."/>
            <person name="Fukunaka R."/>
            <person name="Hamada M."/>
            <person name="Harada C."/>
            <person name="Hayashi A."/>
            <person name="Hijishita S."/>
            <person name="Honda M."/>
            <person name="Hosokawa S."/>
            <person name="Ichikawa Y."/>
            <person name="Idonuma A."/>
            <person name="Iijima M."/>
            <person name="Ikeda M."/>
            <person name="Ikeno M."/>
            <person name="Ito K."/>
            <person name="Ito S."/>
            <person name="Ito T."/>
            <person name="Ito Y."/>
            <person name="Ito Y."/>
            <person name="Iwabuchi A."/>
            <person name="Kamiya K."/>
            <person name="Karasawa W."/>
            <person name="Kurita K."/>
            <person name="Katagiri S."/>
            <person name="Kikuta A."/>
            <person name="Kobayashi H."/>
            <person name="Kobayashi N."/>
            <person name="Machita K."/>
            <person name="Maehara T."/>
            <person name="Masukawa M."/>
            <person name="Mizubayashi T."/>
            <person name="Mukai Y."/>
            <person name="Nagasaki H."/>
            <person name="Nagata Y."/>
            <person name="Naito S."/>
            <person name="Nakashima M."/>
            <person name="Nakama Y."/>
            <person name="Nakamichi Y."/>
            <person name="Nakamura M."/>
            <person name="Meguro A."/>
            <person name="Negishi M."/>
            <person name="Ohta I."/>
            <person name="Ohta T."/>
            <person name="Okamoto M."/>
            <person name="Ono N."/>
            <person name="Saji S."/>
            <person name="Sakaguchi M."/>
            <person name="Sakai K."/>
            <person name="Shibata M."/>
            <person name="Shimokawa T."/>
            <person name="Song J."/>
            <person name="Takazaki Y."/>
            <person name="Terasawa K."/>
            <person name="Tsugane M."/>
            <person name="Tsuji K."/>
            <person name="Ueda S."/>
            <person name="Waki K."/>
            <person name="Yamagata H."/>
            <person name="Yamamoto M."/>
            <person name="Yamamoto S."/>
            <person name="Yamane H."/>
            <person name="Yoshiki S."/>
            <person name="Yoshihara R."/>
            <person name="Yukawa K."/>
            <person name="Zhong H."/>
            <person name="Yano M."/>
            <person name="Yuan Q."/>
            <person name="Ouyang S."/>
            <person name="Liu J."/>
            <person name="Jones K.M."/>
            <person name="Gansberger K."/>
            <person name="Moffat K."/>
            <person name="Hill J."/>
            <person name="Bera J."/>
            <person name="Fadrosh D."/>
            <person name="Jin S."/>
            <person name="Johri S."/>
            <person name="Kim M."/>
            <person name="Overton L."/>
            <person name="Reardon M."/>
            <person name="Tsitrin T."/>
            <person name="Vuong H."/>
            <person name="Weaver B."/>
            <person name="Ciecko A."/>
            <person name="Tallon L."/>
            <person name="Jackson J."/>
            <person name="Pai G."/>
            <person name="Aken S.V."/>
            <person name="Utterback T."/>
            <person name="Reidmuller S."/>
            <person name="Feldblyum T."/>
            <person name="Hsiao J."/>
            <person name="Zismann V."/>
            <person name="Iobst S."/>
            <person name="de Vazeille A.R."/>
            <person name="Buell C.R."/>
            <person name="Ying K."/>
            <person name="Li Y."/>
            <person name="Lu T."/>
            <person name="Huang Y."/>
            <person name="Zhao Q."/>
            <person name="Feng Q."/>
            <person name="Zhang L."/>
            <person name="Zhu J."/>
            <person name="Weng Q."/>
            <person name="Mu J."/>
            <person name="Lu Y."/>
            <person name="Fan D."/>
            <person name="Liu Y."/>
            <person name="Guan J."/>
            <person name="Zhang Y."/>
            <person name="Yu S."/>
            <person name="Liu X."/>
            <person name="Zhang Y."/>
            <person name="Hong G."/>
            <person name="Han B."/>
            <person name="Choisne N."/>
            <person name="Demange N."/>
            <person name="Orjeda G."/>
            <person name="Samain S."/>
            <person name="Cattolico L."/>
            <person name="Pelletier E."/>
            <person name="Couloux A."/>
            <person name="Segurens B."/>
            <person name="Wincker P."/>
            <person name="D'Hont A."/>
            <person name="Scarpelli C."/>
            <person name="Weissenbach J."/>
            <person name="Salanoubat M."/>
            <person name="Quetier F."/>
            <person name="Yu Y."/>
            <person name="Kim H.R."/>
            <person name="Rambo T."/>
            <person name="Currie J."/>
            <person name="Collura K."/>
            <person name="Luo M."/>
            <person name="Yang T."/>
            <person name="Ammiraju J.S.S."/>
            <person name="Engler F."/>
            <person name="Soderlund C."/>
            <person name="Wing R.A."/>
            <person name="Palmer L.E."/>
            <person name="de la Bastide M."/>
            <person name="Spiegel L."/>
            <person name="Nascimento L."/>
            <person name="Zutavern T."/>
            <person name="O'Shaughnessy A."/>
            <person name="Dike S."/>
            <person name="Dedhia N."/>
            <person name="Preston R."/>
            <person name="Balija V."/>
            <person name="McCombie W.R."/>
            <person name="Chow T."/>
            <person name="Chen H."/>
            <person name="Chung M."/>
            <person name="Chen C."/>
            <person name="Shaw J."/>
            <person name="Wu H."/>
            <person name="Hsiao K."/>
            <person name="Chao Y."/>
            <person name="Chu M."/>
            <person name="Cheng C."/>
            <person name="Hour A."/>
            <person name="Lee P."/>
            <person name="Lin S."/>
            <person name="Lin Y."/>
            <person name="Liou J."/>
            <person name="Liu S."/>
            <person name="Hsing Y."/>
            <person name="Raghuvanshi S."/>
            <person name="Mohanty A."/>
            <person name="Bharti A.K."/>
            <person name="Gaur A."/>
            <person name="Gupta V."/>
            <person name="Kumar D."/>
            <person name="Ravi V."/>
            <person name="Vij S."/>
            <person name="Kapur A."/>
            <person name="Khurana P."/>
            <person name="Khurana P."/>
            <person name="Khurana J.P."/>
            <person name="Tyagi A.K."/>
            <person name="Gaikwad K."/>
            <person name="Singh A."/>
            <person name="Dalal V."/>
            <person name="Srivastava S."/>
            <person name="Dixit A."/>
            <person name="Pal A.K."/>
            <person name="Ghazi I.A."/>
            <person name="Yadav M."/>
            <person name="Pandit A."/>
            <person name="Bhargava A."/>
            <person name="Sureshbabu K."/>
            <person name="Batra K."/>
            <person name="Sharma T.R."/>
            <person name="Mohapatra T."/>
            <person name="Singh N.K."/>
            <person name="Messing J."/>
            <person name="Nelson A.B."/>
            <person name="Fuks G."/>
            <person name="Kavchok S."/>
            <person name="Keizer G."/>
            <person name="Linton E."/>
            <person name="Llaca V."/>
            <person name="Song R."/>
            <person name="Tanyolac B."/>
            <person name="Young S."/>
            <person name="Ho-Il K."/>
            <person name="Hahn J.H."/>
            <person name="Sangsakoo G."/>
            <person name="Vanavichit A."/>
            <person name="de Mattos Luiz.A.T."/>
            <person name="Zimmer P.D."/>
            <person name="Malone G."/>
            <person name="Dellagostin O."/>
            <person name="de Oliveira A.C."/>
            <person name="Bevan M."/>
            <person name="Bancroft I."/>
            <person name="Minx P."/>
            <person name="Cordum H."/>
            <person name="Wilson R."/>
            <person name="Cheng Z."/>
            <person name="Jin W."/>
            <person name="Jiang J."/>
            <person name="Leong S.A."/>
            <person name="Iwama H."/>
            <person name="Gojobori T."/>
            <person name="Itoh T."/>
            <person name="Niimura Y."/>
            <person name="Fujii Y."/>
            <person name="Habara T."/>
            <person name="Sakai H."/>
            <person name="Sato Y."/>
            <person name="Wilson G."/>
            <person name="Kumar K."/>
            <person name="McCouch S."/>
            <person name="Juretic N."/>
            <person name="Hoen D."/>
            <person name="Wright S."/>
            <person name="Bruskiewich R."/>
            <person name="Bureau T."/>
            <person name="Miyao A."/>
            <person name="Hirochika H."/>
            <person name="Nishikawa T."/>
            <person name="Kadowaki K."/>
            <person name="Sugiura M."/>
            <person name="Burr B."/>
            <person name="Sasaki T."/>
        </authorList>
    </citation>
    <scope>NUCLEOTIDE SEQUENCE [LARGE SCALE GENOMIC DNA]</scope>
    <source>
        <strain evidence="4">cv. Nipponbare</strain>
    </source>
</reference>
<evidence type="ECO:0000256" key="1">
    <source>
        <dbReference type="SAM" id="MobiDB-lite"/>
    </source>
</evidence>
<dbReference type="AlphaFoldDB" id="H2KWI3"/>
<protein>
    <submittedName>
        <fullName evidence="3">Os11g0603900 protein</fullName>
    </submittedName>
</protein>
<feature type="compositionally biased region" description="Pro residues" evidence="1">
    <location>
        <begin position="41"/>
        <end position="72"/>
    </location>
</feature>
<evidence type="ECO:0000313" key="2">
    <source>
        <dbReference type="EMBL" id="ABG22549.1"/>
    </source>
</evidence>
<proteinExistence type="predicted"/>
<evidence type="ECO:0000313" key="4">
    <source>
        <dbReference type="Proteomes" id="UP000059680"/>
    </source>
</evidence>
<name>H2KWI3_ORYSJ</name>
<reference evidence="3" key="5">
    <citation type="journal article" date="2013" name="Plant Cell Physiol.">
        <title>Rice Annotation Project Database (RAP-DB): an integrative and interactive database for rice genomics.</title>
        <authorList>
            <person name="Sakai H."/>
            <person name="Lee S.S."/>
            <person name="Tanaka T."/>
            <person name="Numa H."/>
            <person name="Kim J."/>
            <person name="Kawahara Y."/>
            <person name="Wakimoto H."/>
            <person name="Yang C.C."/>
            <person name="Iwamoto M."/>
            <person name="Abe T."/>
            <person name="Yamada Y."/>
            <person name="Muto A."/>
            <person name="Inokuchi H."/>
            <person name="Ikemura T."/>
            <person name="Matsumoto T."/>
            <person name="Sasaki T."/>
            <person name="Itoh T."/>
        </authorList>
    </citation>
    <scope>NUCLEOTIDE SEQUENCE</scope>
</reference>
<keyword evidence="4" id="KW-1185">Reference proteome</keyword>
<reference evidence="3" key="7">
    <citation type="submission" date="2015-10" db="EMBL/GenBank/DDBJ databases">
        <authorList>
            <person name="Sakai H."/>
            <person name="Kawahara Y."/>
            <person name="Matsumoto T."/>
            <person name="Buell C.R."/>
            <person name="Itoh T."/>
        </authorList>
    </citation>
    <scope>NUCLEOTIDE SEQUENCE</scope>
</reference>
<accession>H2KWI3</accession>
<reference evidence="2" key="1">
    <citation type="journal article" date="2005" name="BMC Biol.">
        <title>The sequence of rice chromosomes 11 and 12, rich in disease resistance genes and recent gene duplications.</title>
        <authorList>
            <consortium name="The rice chromosomes 11 and 12 sequencing consortia"/>
        </authorList>
    </citation>
    <scope>NUCLEOTIDE SEQUENCE [LARGE SCALE GENOMIC DNA]</scope>
</reference>
<reference evidence="3 4" key="6">
    <citation type="journal article" date="2013" name="Rice">
        <title>Improvement of the Oryza sativa Nipponbare reference genome using next generation sequence and optical map data.</title>
        <authorList>
            <person name="Kawahara Y."/>
            <person name="de la Bastide M."/>
            <person name="Hamilton J.P."/>
            <person name="Kanamori H."/>
            <person name="McCombie W.R."/>
            <person name="Ouyang S."/>
            <person name="Schwartz D.C."/>
            <person name="Tanaka T."/>
            <person name="Wu J."/>
            <person name="Zhou S."/>
            <person name="Childs K.L."/>
            <person name="Davidson R.M."/>
            <person name="Lin H."/>
            <person name="Quesada-Ocampo L."/>
            <person name="Vaillancourt B."/>
            <person name="Sakai H."/>
            <person name="Lee S.S."/>
            <person name="Kim J."/>
            <person name="Numa H."/>
            <person name="Itoh T."/>
            <person name="Buell C.R."/>
            <person name="Matsumoto T."/>
        </authorList>
    </citation>
    <scope>NUCLEOTIDE SEQUENCE [LARGE SCALE GENOMIC DNA]</scope>
    <source>
        <strain evidence="4">cv. Nipponbare</strain>
    </source>
</reference>
<feature type="compositionally biased region" description="Basic residues" evidence="1">
    <location>
        <begin position="98"/>
        <end position="109"/>
    </location>
</feature>
<dbReference type="InParanoid" id="H2KWI3"/>
<dbReference type="EMBL" id="AP014967">
    <property type="protein sequence ID" value="BAT14780.1"/>
    <property type="molecule type" value="Genomic_DNA"/>
</dbReference>
<gene>
    <name evidence="2" type="ordered locus">LOC_Os11g39079</name>
    <name evidence="3" type="ordered locus">Os11g0603900</name>
    <name evidence="3" type="ORF">OSNPB_110603900</name>
</gene>
<feature type="region of interest" description="Disordered" evidence="1">
    <location>
        <begin position="96"/>
        <end position="115"/>
    </location>
</feature>
<reference evidence="2" key="3">
    <citation type="submission" date="2005-04" db="EMBL/GenBank/DDBJ databases">
        <authorList>
            <person name="Buell C.R."/>
            <person name="Wing R.A."/>
            <person name="McCombie W.A."/>
            <person name="Ouyang S."/>
        </authorList>
    </citation>
    <scope>NUCLEOTIDE SEQUENCE</scope>
</reference>
<dbReference type="PaxDb" id="39947-H2KWI3"/>
<feature type="region of interest" description="Disordered" evidence="1">
    <location>
        <begin position="21"/>
        <end position="72"/>
    </location>
</feature>